<accession>A0A6G1J7R9</accession>
<reference evidence="2" key="1">
    <citation type="journal article" date="2020" name="Stud. Mycol.">
        <title>101 Dothideomycetes genomes: a test case for predicting lifestyles and emergence of pathogens.</title>
        <authorList>
            <person name="Haridas S."/>
            <person name="Albert R."/>
            <person name="Binder M."/>
            <person name="Bloem J."/>
            <person name="Labutti K."/>
            <person name="Salamov A."/>
            <person name="Andreopoulos B."/>
            <person name="Baker S."/>
            <person name="Barry K."/>
            <person name="Bills G."/>
            <person name="Bluhm B."/>
            <person name="Cannon C."/>
            <person name="Castanera R."/>
            <person name="Culley D."/>
            <person name="Daum C."/>
            <person name="Ezra D."/>
            <person name="Gonzalez J."/>
            <person name="Henrissat B."/>
            <person name="Kuo A."/>
            <person name="Liang C."/>
            <person name="Lipzen A."/>
            <person name="Lutzoni F."/>
            <person name="Magnuson J."/>
            <person name="Mondo S."/>
            <person name="Nolan M."/>
            <person name="Ohm R."/>
            <person name="Pangilinan J."/>
            <person name="Park H.-J."/>
            <person name="Ramirez L."/>
            <person name="Alfaro M."/>
            <person name="Sun H."/>
            <person name="Tritt A."/>
            <person name="Yoshinaga Y."/>
            <person name="Zwiers L.-H."/>
            <person name="Turgeon B."/>
            <person name="Goodwin S."/>
            <person name="Spatafora J."/>
            <person name="Crous P."/>
            <person name="Grigoriev I."/>
        </authorList>
    </citation>
    <scope>NUCLEOTIDE SEQUENCE</scope>
    <source>
        <strain evidence="2">CBS 122367</strain>
    </source>
</reference>
<sequence>MAIASAASPSAAMPLWSFLSAVECGEEEGATGAGMEWSSDRRPSPSPSLHQTHLRSAISMAHRAQPSVDLSALNADVKYLILDNLWAPPAGCAPSTNRPRHHA</sequence>
<dbReference type="EMBL" id="MU005576">
    <property type="protein sequence ID" value="KAF2686604.1"/>
    <property type="molecule type" value="Genomic_DNA"/>
</dbReference>
<keyword evidence="3" id="KW-1185">Reference proteome</keyword>
<dbReference type="Proteomes" id="UP000799291">
    <property type="component" value="Unassembled WGS sequence"/>
</dbReference>
<evidence type="ECO:0000313" key="3">
    <source>
        <dbReference type="Proteomes" id="UP000799291"/>
    </source>
</evidence>
<name>A0A6G1J7R9_9PLEO</name>
<protein>
    <submittedName>
        <fullName evidence="2">Uncharacterized protein</fullName>
    </submittedName>
</protein>
<feature type="region of interest" description="Disordered" evidence="1">
    <location>
        <begin position="27"/>
        <end position="52"/>
    </location>
</feature>
<organism evidence="2 3">
    <name type="scientific">Lentithecium fluviatile CBS 122367</name>
    <dbReference type="NCBI Taxonomy" id="1168545"/>
    <lineage>
        <taxon>Eukaryota</taxon>
        <taxon>Fungi</taxon>
        <taxon>Dikarya</taxon>
        <taxon>Ascomycota</taxon>
        <taxon>Pezizomycotina</taxon>
        <taxon>Dothideomycetes</taxon>
        <taxon>Pleosporomycetidae</taxon>
        <taxon>Pleosporales</taxon>
        <taxon>Massarineae</taxon>
        <taxon>Lentitheciaceae</taxon>
        <taxon>Lentithecium</taxon>
    </lineage>
</organism>
<proteinExistence type="predicted"/>
<evidence type="ECO:0000313" key="2">
    <source>
        <dbReference type="EMBL" id="KAF2686604.1"/>
    </source>
</evidence>
<evidence type="ECO:0000256" key="1">
    <source>
        <dbReference type="SAM" id="MobiDB-lite"/>
    </source>
</evidence>
<dbReference type="AlphaFoldDB" id="A0A6G1J7R9"/>
<gene>
    <name evidence="2" type="ORF">K458DRAFT_386561</name>
</gene>